<gene>
    <name evidence="2" type="ORF">DET61_12413</name>
</gene>
<dbReference type="RefSeq" id="WP_011784761.1">
    <property type="nucleotide sequence ID" value="NZ_QPJI01000024.1"/>
</dbReference>
<feature type="region of interest" description="Disordered" evidence="1">
    <location>
        <begin position="1"/>
        <end position="74"/>
    </location>
</feature>
<sequence length="74" mass="8294">MSGKNQHVVQRENGWAVRGEGNSRDTSHHSTQAEAAEAAREIARRQESEVLIHGRDGRIRERDSYGNDPFPPKG</sequence>
<evidence type="ECO:0000313" key="3">
    <source>
        <dbReference type="Proteomes" id="UP000253647"/>
    </source>
</evidence>
<dbReference type="AlphaFoldDB" id="A0A368X3E2"/>
<dbReference type="EMBL" id="QPJI01000024">
    <property type="protein sequence ID" value="RCW62542.1"/>
    <property type="molecule type" value="Genomic_DNA"/>
</dbReference>
<dbReference type="OMA" id="DKWAVKG"/>
<dbReference type="Proteomes" id="UP000253647">
    <property type="component" value="Unassembled WGS sequence"/>
</dbReference>
<protein>
    <submittedName>
        <fullName evidence="2">Uncharacterized protein DUF2188</fullName>
    </submittedName>
</protein>
<reference evidence="2 3" key="1">
    <citation type="submission" date="2018-07" db="EMBL/GenBank/DDBJ databases">
        <title>Freshwater and sediment microbial communities from various areas in North America, analyzing microbe dynamics in response to fracking.</title>
        <authorList>
            <person name="Lamendella R."/>
        </authorList>
    </citation>
    <scope>NUCLEOTIDE SEQUENCE [LARGE SCALE GENOMIC DNA]</scope>
    <source>
        <strain evidence="2 3">105B</strain>
    </source>
</reference>
<organism evidence="2 3">
    <name type="scientific">Marinobacter nauticus</name>
    <name type="common">Marinobacter hydrocarbonoclasticus</name>
    <name type="synonym">Marinobacter aquaeolei</name>
    <dbReference type="NCBI Taxonomy" id="2743"/>
    <lineage>
        <taxon>Bacteria</taxon>
        <taxon>Pseudomonadati</taxon>
        <taxon>Pseudomonadota</taxon>
        <taxon>Gammaproteobacteria</taxon>
        <taxon>Pseudomonadales</taxon>
        <taxon>Marinobacteraceae</taxon>
        <taxon>Marinobacter</taxon>
    </lineage>
</organism>
<accession>A0A368X3E2</accession>
<comment type="caution">
    <text evidence="2">The sequence shown here is derived from an EMBL/GenBank/DDBJ whole genome shotgun (WGS) entry which is preliminary data.</text>
</comment>
<feature type="compositionally biased region" description="Basic and acidic residues" evidence="1">
    <location>
        <begin position="37"/>
        <end position="65"/>
    </location>
</feature>
<proteinExistence type="predicted"/>
<dbReference type="InterPro" id="IPR018691">
    <property type="entry name" value="DUF2188"/>
</dbReference>
<evidence type="ECO:0000313" key="2">
    <source>
        <dbReference type="EMBL" id="RCW62542.1"/>
    </source>
</evidence>
<evidence type="ECO:0000256" key="1">
    <source>
        <dbReference type="SAM" id="MobiDB-lite"/>
    </source>
</evidence>
<name>A0A368X3E2_MARNT</name>
<dbReference type="Pfam" id="PF09954">
    <property type="entry name" value="DUF2188"/>
    <property type="match status" value="1"/>
</dbReference>